<evidence type="ECO:0000256" key="6">
    <source>
        <dbReference type="SAM" id="Phobius"/>
    </source>
</evidence>
<feature type="transmembrane region" description="Helical" evidence="6">
    <location>
        <begin position="112"/>
        <end position="135"/>
    </location>
</feature>
<dbReference type="Proteomes" id="UP000651010">
    <property type="component" value="Unassembled WGS sequence"/>
</dbReference>
<keyword evidence="9" id="KW-1185">Reference proteome</keyword>
<keyword evidence="5 6" id="KW-0472">Membrane</keyword>
<feature type="domain" description="Major facilitator superfamily (MFS) profile" evidence="7">
    <location>
        <begin position="14"/>
        <end position="407"/>
    </location>
</feature>
<gene>
    <name evidence="8" type="ORF">IGX34_16800</name>
</gene>
<evidence type="ECO:0000256" key="4">
    <source>
        <dbReference type="ARBA" id="ARBA00022989"/>
    </source>
</evidence>
<protein>
    <submittedName>
        <fullName evidence="8">MFS transporter</fullName>
    </submittedName>
</protein>
<proteinExistence type="predicted"/>
<feature type="transmembrane region" description="Helical" evidence="6">
    <location>
        <begin position="168"/>
        <end position="192"/>
    </location>
</feature>
<dbReference type="InterPro" id="IPR011701">
    <property type="entry name" value="MFS"/>
</dbReference>
<feature type="transmembrane region" description="Helical" evidence="6">
    <location>
        <begin position="293"/>
        <end position="311"/>
    </location>
</feature>
<dbReference type="Pfam" id="PF07690">
    <property type="entry name" value="MFS_1"/>
    <property type="match status" value="1"/>
</dbReference>
<dbReference type="RefSeq" id="WP_192556877.1">
    <property type="nucleotide sequence ID" value="NZ_JACZZA010000011.1"/>
</dbReference>
<feature type="transmembrane region" description="Helical" evidence="6">
    <location>
        <begin position="358"/>
        <end position="377"/>
    </location>
</feature>
<keyword evidence="2" id="KW-1003">Cell membrane</keyword>
<feature type="transmembrane region" description="Helical" evidence="6">
    <location>
        <begin position="28"/>
        <end position="47"/>
    </location>
</feature>
<dbReference type="PANTHER" id="PTHR23513:SF6">
    <property type="entry name" value="MAJOR FACILITATOR SUPERFAMILY ASSOCIATED DOMAIN-CONTAINING PROTEIN"/>
    <property type="match status" value="1"/>
</dbReference>
<feature type="transmembrane region" description="Helical" evidence="6">
    <location>
        <begin position="383"/>
        <end position="401"/>
    </location>
</feature>
<feature type="transmembrane region" description="Helical" evidence="6">
    <location>
        <begin position="229"/>
        <end position="249"/>
    </location>
</feature>
<feature type="transmembrane region" description="Helical" evidence="6">
    <location>
        <begin position="261"/>
        <end position="281"/>
    </location>
</feature>
<feature type="transmembrane region" description="Helical" evidence="6">
    <location>
        <begin position="54"/>
        <end position="72"/>
    </location>
</feature>
<dbReference type="PROSITE" id="PS50850">
    <property type="entry name" value="MFS"/>
    <property type="match status" value="1"/>
</dbReference>
<evidence type="ECO:0000256" key="5">
    <source>
        <dbReference type="ARBA" id="ARBA00023136"/>
    </source>
</evidence>
<comment type="subcellular location">
    <subcellularLocation>
        <location evidence="1">Cell membrane</location>
        <topology evidence="1">Multi-pass membrane protein</topology>
    </subcellularLocation>
</comment>
<accession>A0ABR9GDB9</accession>
<dbReference type="InterPro" id="IPR020846">
    <property type="entry name" value="MFS_dom"/>
</dbReference>
<evidence type="ECO:0000256" key="2">
    <source>
        <dbReference type="ARBA" id="ARBA00022475"/>
    </source>
</evidence>
<evidence type="ECO:0000313" key="8">
    <source>
        <dbReference type="EMBL" id="MBE1162045.1"/>
    </source>
</evidence>
<feature type="transmembrane region" description="Helical" evidence="6">
    <location>
        <begin position="84"/>
        <end position="105"/>
    </location>
</feature>
<evidence type="ECO:0000259" key="7">
    <source>
        <dbReference type="PROSITE" id="PS50850"/>
    </source>
</evidence>
<name>A0ABR9GDB9_9GAMM</name>
<evidence type="ECO:0000313" key="9">
    <source>
        <dbReference type="Proteomes" id="UP000651010"/>
    </source>
</evidence>
<dbReference type="Gene3D" id="1.20.1250.20">
    <property type="entry name" value="MFS general substrate transporter like domains"/>
    <property type="match status" value="1"/>
</dbReference>
<dbReference type="InterPro" id="IPR036259">
    <property type="entry name" value="MFS_trans_sf"/>
</dbReference>
<evidence type="ECO:0000256" key="3">
    <source>
        <dbReference type="ARBA" id="ARBA00022692"/>
    </source>
</evidence>
<evidence type="ECO:0000256" key="1">
    <source>
        <dbReference type="ARBA" id="ARBA00004651"/>
    </source>
</evidence>
<dbReference type="CDD" id="cd06173">
    <property type="entry name" value="MFS_MefA_like"/>
    <property type="match status" value="1"/>
</dbReference>
<reference evidence="8 9" key="1">
    <citation type="submission" date="2020-09" db="EMBL/GenBank/DDBJ databases">
        <title>Dyella sp. 7MK23 isolated from forest soil.</title>
        <authorList>
            <person name="Fu J."/>
        </authorList>
    </citation>
    <scope>NUCLEOTIDE SEQUENCE [LARGE SCALE GENOMIC DNA]</scope>
    <source>
        <strain evidence="8 9">7MK23</strain>
    </source>
</reference>
<comment type="caution">
    <text evidence="8">The sequence shown here is derived from an EMBL/GenBank/DDBJ whole genome shotgun (WGS) entry which is preliminary data.</text>
</comment>
<organism evidence="8 9">
    <name type="scientific">Dyella acidiphila</name>
    <dbReference type="NCBI Taxonomy" id="2775866"/>
    <lineage>
        <taxon>Bacteria</taxon>
        <taxon>Pseudomonadati</taxon>
        <taxon>Pseudomonadota</taxon>
        <taxon>Gammaproteobacteria</taxon>
        <taxon>Lysobacterales</taxon>
        <taxon>Rhodanobacteraceae</taxon>
        <taxon>Dyella</taxon>
    </lineage>
</organism>
<keyword evidence="3 6" id="KW-0812">Transmembrane</keyword>
<dbReference type="PANTHER" id="PTHR23513">
    <property type="entry name" value="INTEGRAL MEMBRANE EFFLUX PROTEIN-RELATED"/>
    <property type="match status" value="1"/>
</dbReference>
<dbReference type="EMBL" id="JACZZA010000011">
    <property type="protein sequence ID" value="MBE1162045.1"/>
    <property type="molecule type" value="Genomic_DNA"/>
</dbReference>
<keyword evidence="4 6" id="KW-1133">Transmembrane helix</keyword>
<feature type="transmembrane region" description="Helical" evidence="6">
    <location>
        <begin position="317"/>
        <end position="338"/>
    </location>
</feature>
<dbReference type="SUPFAM" id="SSF103473">
    <property type="entry name" value="MFS general substrate transporter"/>
    <property type="match status" value="1"/>
</dbReference>
<sequence>MPPIDATPPPAEPASAIRAFRRFLCGNAMVLVAMMVGQVAVPWWITLKNGRHDLALYATLCAVAVCLTMPLMSMLGDRHSKRLLIRIGLCVYLLGAIGTACLASFGYYDIRLLLAVEIVALSGLSMVIPLMSVMASDLLPQAALPQAMQQQKFWQSAGQLGGPMLGGLALSFAGVSFALWLQIVLILAVLAVTESLPASPPATTHPRGGWWQELSAGVRAKWRIGLERNWTIITFVVGLALIPCIGMLLPLKVHAMGLSGQWLGICEASVSLGMLLGAAVGSNARIVERLGRFRLRVAAITLLGPALVLVGQTHAPLTMAASLLLVGFMNSIVVMMGYSRRILASPKRFRTRMMAVNVVVTQLSAIVGPALAGLWLMHWPISFVYLIFGITLLLGSAGYWVTPNFRTFLELDDKDVEGWYSTHYPHAFDAKEISAIAPETTPASDA</sequence>